<evidence type="ECO:0000313" key="4">
    <source>
        <dbReference type="RefSeq" id="XP_026728536.1"/>
    </source>
</evidence>
<organism evidence="3 4">
    <name type="scientific">Trichoplusia ni</name>
    <name type="common">Cabbage looper</name>
    <dbReference type="NCBI Taxonomy" id="7111"/>
    <lineage>
        <taxon>Eukaryota</taxon>
        <taxon>Metazoa</taxon>
        <taxon>Ecdysozoa</taxon>
        <taxon>Arthropoda</taxon>
        <taxon>Hexapoda</taxon>
        <taxon>Insecta</taxon>
        <taxon>Pterygota</taxon>
        <taxon>Neoptera</taxon>
        <taxon>Endopterygota</taxon>
        <taxon>Lepidoptera</taxon>
        <taxon>Glossata</taxon>
        <taxon>Ditrysia</taxon>
        <taxon>Noctuoidea</taxon>
        <taxon>Noctuidae</taxon>
        <taxon>Plusiinae</taxon>
        <taxon>Trichoplusia</taxon>
    </lineage>
</organism>
<dbReference type="InParanoid" id="A0A7E5VK07"/>
<protein>
    <submittedName>
        <fullName evidence="4">Uncharacterized protein LOC113494413</fullName>
    </submittedName>
</protein>
<proteinExistence type="predicted"/>
<feature type="signal peptide" evidence="2">
    <location>
        <begin position="1"/>
        <end position="19"/>
    </location>
</feature>
<evidence type="ECO:0000313" key="3">
    <source>
        <dbReference type="Proteomes" id="UP000322000"/>
    </source>
</evidence>
<keyword evidence="2" id="KW-0732">Signal</keyword>
<dbReference type="AlphaFoldDB" id="A0A7E5VK07"/>
<feature type="region of interest" description="Disordered" evidence="1">
    <location>
        <begin position="897"/>
        <end position="922"/>
    </location>
</feature>
<dbReference type="RefSeq" id="XP_026728536.1">
    <property type="nucleotide sequence ID" value="XM_026872735.1"/>
</dbReference>
<name>A0A7E5VK07_TRINI</name>
<dbReference type="Proteomes" id="UP000322000">
    <property type="component" value="Chromosome 5"/>
</dbReference>
<evidence type="ECO:0000256" key="1">
    <source>
        <dbReference type="SAM" id="MobiDB-lite"/>
    </source>
</evidence>
<dbReference type="KEGG" id="tnl:113494413"/>
<feature type="chain" id="PRO_5028966182" evidence="2">
    <location>
        <begin position="20"/>
        <end position="982"/>
    </location>
</feature>
<reference evidence="4" key="1">
    <citation type="submission" date="2025-08" db="UniProtKB">
        <authorList>
            <consortium name="RefSeq"/>
        </authorList>
    </citation>
    <scope>IDENTIFICATION</scope>
</reference>
<sequence>MQGWVCALGVLCLFGVTSGSLFRYHRGTFRRTDDCNICFADDCLVLDQARCDYYVETDNLLDKDDDTPAFSGNEELRKECDSLLHDHVEKALLSATPMECIPFISRYTDCNKENVCIGCKSCSCTAEGKWNCSSSQQCHTKDAELNIDHRVLVLVLENMMDDTKRRKSKRSVTGSPEELKNVTTLSLEQMSEWIYGVKPLEQKYSLTQAHTTSGSTLRNGSEVTETVTTAMSTETATTKATANPPGVTTKAVKNDATTIEPSTMSDSDYVAFDEVLRSIAVDNKSYNRRKLPLDNELSNKTFDIDYMLMDDENINNITTENATADELSYVINFMRDEEVTEPPIDIDESTKIVIDLLETVARGAPNTTEAQDFEVYNKDEDIRNGFENTNDIIEYNAVNIMKREITENSMMNVTNALTFIINTTNTTYVTEDAIDLTETVLVPLNKIINDKKRELEELKRIKGNLLKYAKVDDRGTEDNKLENITSNTFFSIYNLAVNSDPEIDFRKTLKATKFDLDKYTKKLKNDIYEVIRDITLIQKYTKTALPDDLKNLIIAMKRYVYRNKIKDIKFDKTIPKKGKSDRRRMDESLSRCALISFKDCIILIIEAVDKDMPKSHALSVLSPSARKILKSIIKDFYTDEYAAVGLRVHDPDYNMTTDLKQIGGKWQEMTARIVNSSPFVTLYRMKLLHFVLTMDVSKMVDALALVDFAHSRRMFPSLDNVSDDVLDKINNGLKAIHNKIQIIIRYYQKKPKPAVKPTIRPRTDEETTINSLLKAIDSRKKKKRSFIKHIRSLLKSSKKDIAELLHRKVPKSEIVKQLARKKLDELSEKRYSEYQETMKRWQNNLDLSPRIKRAMPDHFKARIKNIIPNYLRHKVNKGIKDKKKNATEYLGWKANERNKRKKRKNRRNTTTTTLKTSEGLTPKKLTTRAMTTTAKINVTQTTKAASVTVTTKKPITVTKSGITKASLSTARITKATLTTAKH</sequence>
<feature type="compositionally biased region" description="Basic residues" evidence="1">
    <location>
        <begin position="898"/>
        <end position="907"/>
    </location>
</feature>
<accession>A0A7E5VK07</accession>
<evidence type="ECO:0000256" key="2">
    <source>
        <dbReference type="SAM" id="SignalP"/>
    </source>
</evidence>
<keyword evidence="3" id="KW-1185">Reference proteome</keyword>
<dbReference type="OrthoDB" id="6924888at2759"/>
<gene>
    <name evidence="4" type="primary">LOC113494413</name>
</gene>
<dbReference type="GeneID" id="113494413"/>